<sequence length="107" mass="11619">MELTVMCSLCVSLFRKWSVIKEEKNLGHDNNTVKPIDPPSPIGSRGHSPLKICIFSTPDPPQTAFVVASSTCATAGEVELSAENSLTTIKCENIHLTEIFISTRKGC</sequence>
<gene>
    <name evidence="1" type="ORF">CDAR_61341</name>
</gene>
<evidence type="ECO:0000313" key="1">
    <source>
        <dbReference type="EMBL" id="GIY87590.1"/>
    </source>
</evidence>
<reference evidence="1 2" key="1">
    <citation type="submission" date="2021-06" db="EMBL/GenBank/DDBJ databases">
        <title>Caerostris darwini draft genome.</title>
        <authorList>
            <person name="Kono N."/>
            <person name="Arakawa K."/>
        </authorList>
    </citation>
    <scope>NUCLEOTIDE SEQUENCE [LARGE SCALE GENOMIC DNA]</scope>
</reference>
<accession>A0AAV4X054</accession>
<name>A0AAV4X054_9ARAC</name>
<proteinExistence type="predicted"/>
<comment type="caution">
    <text evidence="1">The sequence shown here is derived from an EMBL/GenBank/DDBJ whole genome shotgun (WGS) entry which is preliminary data.</text>
</comment>
<evidence type="ECO:0000313" key="2">
    <source>
        <dbReference type="Proteomes" id="UP001054837"/>
    </source>
</evidence>
<protein>
    <submittedName>
        <fullName evidence="1">Uncharacterized protein</fullName>
    </submittedName>
</protein>
<dbReference type="AlphaFoldDB" id="A0AAV4X054"/>
<dbReference type="Proteomes" id="UP001054837">
    <property type="component" value="Unassembled WGS sequence"/>
</dbReference>
<keyword evidence="2" id="KW-1185">Reference proteome</keyword>
<organism evidence="1 2">
    <name type="scientific">Caerostris darwini</name>
    <dbReference type="NCBI Taxonomy" id="1538125"/>
    <lineage>
        <taxon>Eukaryota</taxon>
        <taxon>Metazoa</taxon>
        <taxon>Ecdysozoa</taxon>
        <taxon>Arthropoda</taxon>
        <taxon>Chelicerata</taxon>
        <taxon>Arachnida</taxon>
        <taxon>Araneae</taxon>
        <taxon>Araneomorphae</taxon>
        <taxon>Entelegynae</taxon>
        <taxon>Araneoidea</taxon>
        <taxon>Araneidae</taxon>
        <taxon>Caerostris</taxon>
    </lineage>
</organism>
<dbReference type="EMBL" id="BPLQ01015355">
    <property type="protein sequence ID" value="GIY87590.1"/>
    <property type="molecule type" value="Genomic_DNA"/>
</dbReference>